<accession>A0A4S8ZX04</accession>
<feature type="compositionally biased region" description="Acidic residues" evidence="1">
    <location>
        <begin position="463"/>
        <end position="487"/>
    </location>
</feature>
<dbReference type="Proteomes" id="UP000308802">
    <property type="component" value="Unassembled WGS sequence"/>
</dbReference>
<feature type="compositionally biased region" description="Basic and acidic residues" evidence="1">
    <location>
        <begin position="488"/>
        <end position="504"/>
    </location>
</feature>
<dbReference type="AlphaFoldDB" id="A0A4S8ZX04"/>
<dbReference type="SUPFAM" id="SSF101898">
    <property type="entry name" value="NHL repeat"/>
    <property type="match status" value="1"/>
</dbReference>
<reference evidence="2 3" key="1">
    <citation type="submission" date="2018-10" db="EMBL/GenBank/DDBJ databases">
        <title>Fifty Aureobasidium pullulans genomes reveal a recombining polyextremotolerant generalist.</title>
        <authorList>
            <person name="Gostincar C."/>
            <person name="Turk M."/>
            <person name="Zajc J."/>
            <person name="Gunde-Cimerman N."/>
        </authorList>
    </citation>
    <scope>NUCLEOTIDE SEQUENCE [LARGE SCALE GENOMIC DNA]</scope>
    <source>
        <strain evidence="2 3">EXF-10659</strain>
    </source>
</reference>
<evidence type="ECO:0008006" key="4">
    <source>
        <dbReference type="Google" id="ProtNLM"/>
    </source>
</evidence>
<dbReference type="PANTHER" id="PTHR13211">
    <property type="entry name" value="TELOMERASE CAJAL BODY PROTEIN 1"/>
    <property type="match status" value="1"/>
</dbReference>
<dbReference type="InterPro" id="IPR015943">
    <property type="entry name" value="WD40/YVTN_repeat-like_dom_sf"/>
</dbReference>
<comment type="caution">
    <text evidence="2">The sequence shown here is derived from an EMBL/GenBank/DDBJ whole genome shotgun (WGS) entry which is preliminary data.</text>
</comment>
<evidence type="ECO:0000313" key="2">
    <source>
        <dbReference type="EMBL" id="THW70984.1"/>
    </source>
</evidence>
<protein>
    <recommendedName>
        <fullName evidence="4">WD40 repeat-like protein</fullName>
    </recommendedName>
</protein>
<organism evidence="2 3">
    <name type="scientific">Aureobasidium pullulans</name>
    <name type="common">Black yeast</name>
    <name type="synonym">Pullularia pullulans</name>
    <dbReference type="NCBI Taxonomy" id="5580"/>
    <lineage>
        <taxon>Eukaryota</taxon>
        <taxon>Fungi</taxon>
        <taxon>Dikarya</taxon>
        <taxon>Ascomycota</taxon>
        <taxon>Pezizomycotina</taxon>
        <taxon>Dothideomycetes</taxon>
        <taxon>Dothideomycetidae</taxon>
        <taxon>Dothideales</taxon>
        <taxon>Saccotheciaceae</taxon>
        <taxon>Aureobasidium</taxon>
    </lineage>
</organism>
<feature type="region of interest" description="Disordered" evidence="1">
    <location>
        <begin position="450"/>
        <end position="516"/>
    </location>
</feature>
<feature type="non-terminal residue" evidence="2">
    <location>
        <position position="1"/>
    </location>
</feature>
<proteinExistence type="predicted"/>
<dbReference type="PANTHER" id="PTHR13211:SF0">
    <property type="entry name" value="TELOMERASE CAJAL BODY PROTEIN 1"/>
    <property type="match status" value="1"/>
</dbReference>
<sequence length="528" mass="57421">SRFIARPSFNTSYNLVRGSTTSSLLRGPCQWLIVHDKFFSDLVLEIDHAPTSSAVPQLEPLYRNDDMVEEGLATSTPAVEKQSELRCVASTGDKYRCTVDEAHPGWAEQVYGVATSLDRNESNCFRHALLSADGTAVVTYNEDLILRTFAVPSIHGDEKPAIVSPYCSAPSPIKLSSFTLHPAFDVTNPASTLLLTSQPDLPLRLTNALDLSYTHASYTWQNPLTEAYISPSSLLFIDNTRFVAGTRDNIALFDIEVGGGPVNEYPTRKGRKARKLYGADTAGIGGMVSSLALSGDNILAAGTYNRQVGLFENAGQGETIAAFDLKFNDAEDSLLRGNGVSQLAWSPCGNYLFVAERQSDALLVYDIRHTGQRLSYVTGRCALTTLKLSFDVASNPEGKIDIWAGGIDGKVRVWCDVTSREGRIEPDYALHASHTAVSNTILSRREPMLITTSGQRRNPSDLVDLETSDSDSDSDSGSDSNCLEESDDSKNSESDSGESHEGDHQNVAVEDPGRGPAFDNVLSFWQIL</sequence>
<gene>
    <name evidence="2" type="ORF">D6D19_07494</name>
</gene>
<dbReference type="Gene3D" id="2.130.10.10">
    <property type="entry name" value="YVTN repeat-like/Quinoprotein amine dehydrogenase"/>
    <property type="match status" value="1"/>
</dbReference>
<dbReference type="EMBL" id="QZAO01000303">
    <property type="protein sequence ID" value="THW70984.1"/>
    <property type="molecule type" value="Genomic_DNA"/>
</dbReference>
<dbReference type="InterPro" id="IPR051150">
    <property type="entry name" value="SWT21/TCAB1_mRNA_Telomere"/>
</dbReference>
<evidence type="ECO:0000313" key="3">
    <source>
        <dbReference type="Proteomes" id="UP000308802"/>
    </source>
</evidence>
<evidence type="ECO:0000256" key="1">
    <source>
        <dbReference type="SAM" id="MobiDB-lite"/>
    </source>
</evidence>
<name>A0A4S8ZX04_AURPU</name>